<feature type="domain" description="Carboxymuconolactone decarboxylase-like" evidence="1">
    <location>
        <begin position="16"/>
        <end position="97"/>
    </location>
</feature>
<dbReference type="InterPro" id="IPR029032">
    <property type="entry name" value="AhpD-like"/>
</dbReference>
<dbReference type="PANTHER" id="PTHR34846:SF10">
    <property type="entry name" value="CYTOPLASMIC PROTEIN"/>
    <property type="match status" value="1"/>
</dbReference>
<proteinExistence type="predicted"/>
<evidence type="ECO:0000313" key="3">
    <source>
        <dbReference type="Proteomes" id="UP000243950"/>
    </source>
</evidence>
<dbReference type="Gene3D" id="1.20.1290.10">
    <property type="entry name" value="AhpD-like"/>
    <property type="match status" value="1"/>
</dbReference>
<accession>A0A1I1YX21</accession>
<dbReference type="SUPFAM" id="SSF69118">
    <property type="entry name" value="AhpD-like"/>
    <property type="match status" value="1"/>
</dbReference>
<dbReference type="GO" id="GO:0051920">
    <property type="term" value="F:peroxiredoxin activity"/>
    <property type="evidence" value="ECO:0007669"/>
    <property type="project" value="InterPro"/>
</dbReference>
<dbReference type="EMBL" id="FOMO01000012">
    <property type="protein sequence ID" value="SFE22713.1"/>
    <property type="molecule type" value="Genomic_DNA"/>
</dbReference>
<protein>
    <submittedName>
        <fullName evidence="2">Alkylhydroperoxidase AhpD family core domain-containing protein</fullName>
    </submittedName>
</protein>
<dbReference type="InterPro" id="IPR004675">
    <property type="entry name" value="AhpD_core"/>
</dbReference>
<gene>
    <name evidence="2" type="ORF">SAMN05216372_11233</name>
</gene>
<dbReference type="InterPro" id="IPR003779">
    <property type="entry name" value="CMD-like"/>
</dbReference>
<name>A0A1I1YX21_PSEOC</name>
<organism evidence="2 3">
    <name type="scientific">Pseudomonas straminea</name>
    <dbReference type="NCBI Taxonomy" id="47882"/>
    <lineage>
        <taxon>Bacteria</taxon>
        <taxon>Pseudomonadati</taxon>
        <taxon>Pseudomonadota</taxon>
        <taxon>Gammaproteobacteria</taxon>
        <taxon>Pseudomonadales</taxon>
        <taxon>Pseudomonadaceae</taxon>
        <taxon>Phytopseudomonas</taxon>
    </lineage>
</organism>
<reference evidence="3" key="1">
    <citation type="submission" date="2016-10" db="EMBL/GenBank/DDBJ databases">
        <authorList>
            <person name="Varghese N."/>
            <person name="Submissions S."/>
        </authorList>
    </citation>
    <scope>NUCLEOTIDE SEQUENCE [LARGE SCALE GENOMIC DNA]</scope>
    <source>
        <strain evidence="3">JCM 2783</strain>
    </source>
</reference>
<evidence type="ECO:0000313" key="2">
    <source>
        <dbReference type="EMBL" id="SFE22713.1"/>
    </source>
</evidence>
<dbReference type="AlphaFoldDB" id="A0A1I1YX21"/>
<dbReference type="Proteomes" id="UP000243950">
    <property type="component" value="Unassembled WGS sequence"/>
</dbReference>
<dbReference type="NCBIfam" id="TIGR00778">
    <property type="entry name" value="ahpD_dom"/>
    <property type="match status" value="1"/>
</dbReference>
<keyword evidence="3" id="KW-1185">Reference proteome</keyword>
<dbReference type="Pfam" id="PF02627">
    <property type="entry name" value="CMD"/>
    <property type="match status" value="1"/>
</dbReference>
<dbReference type="RefSeq" id="WP_093507067.1">
    <property type="nucleotide sequence ID" value="NZ_BSSG01000012.1"/>
</dbReference>
<keyword evidence="2" id="KW-0575">Peroxidase</keyword>
<sequence length="146" mass="15988">MPNSITLRLPYSQLSPDAYKGLIATKKALAASSLGLPLIELVYLRISQINGCAFCLEMHAKALRDGGTPQTKLDSLAGWRISAHFSEAERAALAWAESLTDIARTHAPDDVYEPLKAHFNDAQISDLTYAISLMNAFNRLAIGMRQ</sequence>
<dbReference type="PANTHER" id="PTHR34846">
    <property type="entry name" value="4-CARBOXYMUCONOLACTONE DECARBOXYLASE FAMILY PROTEIN (AFU_ORTHOLOGUE AFUA_6G11590)"/>
    <property type="match status" value="1"/>
</dbReference>
<evidence type="ECO:0000259" key="1">
    <source>
        <dbReference type="Pfam" id="PF02627"/>
    </source>
</evidence>
<keyword evidence="2" id="KW-0560">Oxidoreductase</keyword>